<comment type="subunit">
    <text evidence="9">Forms a complex with SecF. Part of the essential Sec protein translocation apparatus which comprises SecA, SecYEG and auxiliary proteins SecDF-YajC and YidC.</text>
</comment>
<proteinExistence type="inferred from homology"/>
<keyword evidence="14" id="KW-1185">Reference proteome</keyword>
<reference evidence="13 14" key="1">
    <citation type="submission" date="2021-06" db="EMBL/GenBank/DDBJ databases">
        <title>Bacterium isolated from marine sediment.</title>
        <authorList>
            <person name="Zhu K.-L."/>
            <person name="Du Z.-J."/>
            <person name="Liang Q.-Y."/>
        </authorList>
    </citation>
    <scope>NUCLEOTIDE SEQUENCE [LARGE SCALE GENOMIC DNA]</scope>
    <source>
        <strain evidence="13 14">A346</strain>
    </source>
</reference>
<comment type="similarity">
    <text evidence="9">Belongs to the SecD/SecF family. SecD subfamily.</text>
</comment>
<protein>
    <recommendedName>
        <fullName evidence="9">Protein translocase subunit SecD</fullName>
    </recommendedName>
</protein>
<gene>
    <name evidence="9 13" type="primary">secD</name>
    <name evidence="13" type="ORF">KTN04_07355</name>
</gene>
<keyword evidence="2 9" id="KW-0813">Transport</keyword>
<dbReference type="InterPro" id="IPR022646">
    <property type="entry name" value="SecD/SecF_CS"/>
</dbReference>
<dbReference type="NCBIfam" id="TIGR01129">
    <property type="entry name" value="secD"/>
    <property type="match status" value="1"/>
</dbReference>
<evidence type="ECO:0000259" key="12">
    <source>
        <dbReference type="Pfam" id="PF22599"/>
    </source>
</evidence>
<dbReference type="InterPro" id="IPR022813">
    <property type="entry name" value="SecD/SecF_arch_bac"/>
</dbReference>
<evidence type="ECO:0000313" key="14">
    <source>
        <dbReference type="Proteomes" id="UP000755551"/>
    </source>
</evidence>
<evidence type="ECO:0000259" key="11">
    <source>
        <dbReference type="Pfam" id="PF21760"/>
    </source>
</evidence>
<feature type="domain" description="SecDF P1 head subdomain" evidence="12">
    <location>
        <begin position="224"/>
        <end position="334"/>
    </location>
</feature>
<keyword evidence="5 9" id="KW-0653">Protein transport</keyword>
<feature type="transmembrane region" description="Helical" evidence="9">
    <location>
        <begin position="380"/>
        <end position="400"/>
    </location>
</feature>
<keyword evidence="6 9" id="KW-1133">Transmembrane helix</keyword>
<dbReference type="PANTHER" id="PTHR30081:SF1">
    <property type="entry name" value="PROTEIN TRANSLOCASE SUBUNIT SECD"/>
    <property type="match status" value="1"/>
</dbReference>
<evidence type="ECO:0000256" key="8">
    <source>
        <dbReference type="ARBA" id="ARBA00023136"/>
    </source>
</evidence>
<dbReference type="InterPro" id="IPR048634">
    <property type="entry name" value="SecD_SecF_C"/>
</dbReference>
<dbReference type="InterPro" id="IPR005791">
    <property type="entry name" value="SecD"/>
</dbReference>
<comment type="subcellular location">
    <subcellularLocation>
        <location evidence="1 9">Cell membrane</location>
        <topology evidence="1 9">Multi-pass membrane protein</topology>
    </subcellularLocation>
</comment>
<feature type="domain" description="Protein export membrane protein SecD/SecF C-terminal" evidence="10">
    <location>
        <begin position="337"/>
        <end position="426"/>
    </location>
</feature>
<dbReference type="Proteomes" id="UP000755551">
    <property type="component" value="Unassembled WGS sequence"/>
</dbReference>
<feature type="transmembrane region" description="Helical" evidence="9">
    <location>
        <begin position="352"/>
        <end position="373"/>
    </location>
</feature>
<keyword evidence="4 9" id="KW-0812">Transmembrane</keyword>
<feature type="domain" description="Protein translocase subunit SecDF P1" evidence="11">
    <location>
        <begin position="155"/>
        <end position="212"/>
    </location>
</feature>
<dbReference type="HAMAP" id="MF_01463_B">
    <property type="entry name" value="SecD_B"/>
    <property type="match status" value="1"/>
</dbReference>
<dbReference type="NCBIfam" id="TIGR00916">
    <property type="entry name" value="2A0604s01"/>
    <property type="match status" value="1"/>
</dbReference>
<dbReference type="Pfam" id="PF21760">
    <property type="entry name" value="SecD_1st"/>
    <property type="match status" value="1"/>
</dbReference>
<dbReference type="InterPro" id="IPR055344">
    <property type="entry name" value="SecD_SecF_C_bact"/>
</dbReference>
<evidence type="ECO:0000256" key="4">
    <source>
        <dbReference type="ARBA" id="ARBA00022692"/>
    </source>
</evidence>
<dbReference type="InterPro" id="IPR054384">
    <property type="entry name" value="SecDF_P1_head"/>
</dbReference>
<dbReference type="Pfam" id="PF07549">
    <property type="entry name" value="Sec_GG"/>
    <property type="match status" value="1"/>
</dbReference>
<evidence type="ECO:0000259" key="10">
    <source>
        <dbReference type="Pfam" id="PF02355"/>
    </source>
</evidence>
<dbReference type="Pfam" id="PF22599">
    <property type="entry name" value="SecDF_P1_head"/>
    <property type="match status" value="1"/>
</dbReference>
<keyword evidence="7 9" id="KW-0811">Translocation</keyword>
<evidence type="ECO:0000256" key="1">
    <source>
        <dbReference type="ARBA" id="ARBA00004651"/>
    </source>
</evidence>
<keyword evidence="8 9" id="KW-0472">Membrane</keyword>
<organism evidence="13 14">
    <name type="scientific">Marinobacterium weihaiense</name>
    <dbReference type="NCBI Taxonomy" id="2851016"/>
    <lineage>
        <taxon>Bacteria</taxon>
        <taxon>Pseudomonadati</taxon>
        <taxon>Pseudomonadota</taxon>
        <taxon>Gammaproteobacteria</taxon>
        <taxon>Oceanospirillales</taxon>
        <taxon>Oceanospirillaceae</taxon>
        <taxon>Marinobacterium</taxon>
    </lineage>
</organism>
<comment type="caution">
    <text evidence="13">The sequence shown here is derived from an EMBL/GenBank/DDBJ whole genome shotgun (WGS) entry which is preliminary data.</text>
</comment>
<dbReference type="RefSeq" id="WP_217334572.1">
    <property type="nucleotide sequence ID" value="NZ_JAHQZT010000007.1"/>
</dbReference>
<comment type="function">
    <text evidence="9">Part of the Sec protein translocase complex. Interacts with the SecYEG preprotein conducting channel. SecDF uses the proton motive force (PMF) to complete protein translocation after the ATP-dependent function of SecA.</text>
</comment>
<dbReference type="PANTHER" id="PTHR30081">
    <property type="entry name" value="PROTEIN-EXPORT MEMBRANE PROTEIN SEC"/>
    <property type="match status" value="1"/>
</dbReference>
<comment type="caution">
    <text evidence="9">Lacks conserved residue(s) required for the propagation of feature annotation.</text>
</comment>
<evidence type="ECO:0000256" key="2">
    <source>
        <dbReference type="ARBA" id="ARBA00022448"/>
    </source>
</evidence>
<evidence type="ECO:0000256" key="9">
    <source>
        <dbReference type="HAMAP-Rule" id="MF_01463"/>
    </source>
</evidence>
<evidence type="ECO:0000256" key="5">
    <source>
        <dbReference type="ARBA" id="ARBA00022927"/>
    </source>
</evidence>
<evidence type="ECO:0000256" key="7">
    <source>
        <dbReference type="ARBA" id="ARBA00023010"/>
    </source>
</evidence>
<evidence type="ECO:0000313" key="13">
    <source>
        <dbReference type="EMBL" id="MBV0933150.1"/>
    </source>
</evidence>
<dbReference type="Pfam" id="PF02355">
    <property type="entry name" value="SecD_SecF_C"/>
    <property type="match status" value="1"/>
</dbReference>
<keyword evidence="3 9" id="KW-1003">Cell membrane</keyword>
<dbReference type="InterPro" id="IPR048631">
    <property type="entry name" value="SecD_1st"/>
</dbReference>
<dbReference type="EMBL" id="JAHQZT010000007">
    <property type="protein sequence ID" value="MBV0933150.1"/>
    <property type="molecule type" value="Genomic_DNA"/>
</dbReference>
<evidence type="ECO:0000256" key="6">
    <source>
        <dbReference type="ARBA" id="ARBA00022989"/>
    </source>
</evidence>
<evidence type="ECO:0000256" key="3">
    <source>
        <dbReference type="ARBA" id="ARBA00022475"/>
    </source>
</evidence>
<name>A0ABS6MAF3_9GAMM</name>
<feature type="transmembrane region" description="Helical" evidence="9">
    <location>
        <begin position="406"/>
        <end position="426"/>
    </location>
</feature>
<sequence>MKHFSWRALTCGLLIVCGLLSALPNFLPSSIGARLPHWYTDNTLSLGLDLQGGSHLLLQADMQALVAQSHAALADEAGSRLREAGIRFRIEDARAAPVQLRLLQPEQLPRAQSLLHELSRDPASGIKRFRMQAEGGMLTLALTEQWQAQLGQDAIDASLEVVRRRLNETGLVEPVVARQGEDAILVQMPGVADPGEVRTLLGTTARMTFHWVLAPGEAGASMMLPAQTGEERYRVAQDVALEGRHIRDAQLGFNPETGAAVVNFRLDNEGGRTFARMTADNIGRPLAIVLDDAVLTAPVIRSVIGGGSGEISGDFTPQEAGELALMLRAGALPVPLQVIEERTVGPDLGSDAIAMGLATGLAGAALVVAFMLAVYRGRGLVACLGLLLNLVLMLGILSLFRATLTLPGIAGIILTLGMAVDANILIN</sequence>
<accession>A0ABS6MAF3</accession>